<keyword evidence="1" id="KW-0472">Membrane</keyword>
<feature type="transmembrane region" description="Helical" evidence="1">
    <location>
        <begin position="44"/>
        <end position="62"/>
    </location>
</feature>
<dbReference type="EMBL" id="MCGG01000002">
    <property type="protein sequence ID" value="OEJ69601.1"/>
    <property type="molecule type" value="Genomic_DNA"/>
</dbReference>
<sequence length="375" mass="42686">MKISQRELVESAALNGIASDIADNLWRTLEERAQWRPRFDLVHVLYYAGALIVILAMSVFLTTAWSKIGASALFSFAGLYAVLFLMLAEWMKGRPGLSVPTGLVATMAVVMVPLMIYALQEWFHLWPADQLPGTYHNFYAWVRSMWLQMELWTLIAGMLIFWRYQYPFIVLPIAVCLWFVSMDLAPLIVGSYPDLLNHATASKEEKDAYWATVTTLLNLRKWVSLFFGAAMIALSYSIDRRTKQDYAFWIYLFGLMAFWGGLTTMDSTNELGKFIYALINFGLLGLGIFLGRRAFLVFGALGITSYLGHLAFKIFENSLFFPVALVAFGLSMIGLGVFFYRHGKTWEAKIISSLPTWMIGLRPQHRELPEIDRPV</sequence>
<feature type="transmembrane region" description="Helical" evidence="1">
    <location>
        <begin position="99"/>
        <end position="118"/>
    </location>
</feature>
<accession>A0A1E5QCX8</accession>
<feature type="transmembrane region" description="Helical" evidence="1">
    <location>
        <begin position="209"/>
        <end position="234"/>
    </location>
</feature>
<evidence type="ECO:0000256" key="1">
    <source>
        <dbReference type="SAM" id="Phobius"/>
    </source>
</evidence>
<dbReference type="STRING" id="28181.BEN30_01820"/>
<dbReference type="RefSeq" id="WP_069956318.1">
    <property type="nucleotide sequence ID" value="NZ_MCGG01000002.1"/>
</dbReference>
<feature type="transmembrane region" description="Helical" evidence="1">
    <location>
        <begin position="318"/>
        <end position="340"/>
    </location>
</feature>
<feature type="transmembrane region" description="Helical" evidence="1">
    <location>
        <begin position="168"/>
        <end position="189"/>
    </location>
</feature>
<feature type="transmembrane region" description="Helical" evidence="1">
    <location>
        <begin position="295"/>
        <end position="312"/>
    </location>
</feature>
<keyword evidence="1" id="KW-0812">Transmembrane</keyword>
<feature type="transmembrane region" description="Helical" evidence="1">
    <location>
        <begin position="274"/>
        <end position="290"/>
    </location>
</feature>
<dbReference type="AlphaFoldDB" id="A0A1E5QCX8"/>
<feature type="transmembrane region" description="Helical" evidence="1">
    <location>
        <begin position="68"/>
        <end position="87"/>
    </location>
</feature>
<gene>
    <name evidence="2" type="ORF">BEN30_01820</name>
</gene>
<evidence type="ECO:0008006" key="4">
    <source>
        <dbReference type="Google" id="ProtNLM"/>
    </source>
</evidence>
<dbReference type="Proteomes" id="UP000095347">
    <property type="component" value="Unassembled WGS sequence"/>
</dbReference>
<evidence type="ECO:0000313" key="2">
    <source>
        <dbReference type="EMBL" id="OEJ69601.1"/>
    </source>
</evidence>
<proteinExistence type="predicted"/>
<name>A0A1E5QCX8_9PROT</name>
<keyword evidence="3" id="KW-1185">Reference proteome</keyword>
<organism evidence="2 3">
    <name type="scientific">Magnetovibrio blakemorei</name>
    <dbReference type="NCBI Taxonomy" id="28181"/>
    <lineage>
        <taxon>Bacteria</taxon>
        <taxon>Pseudomonadati</taxon>
        <taxon>Pseudomonadota</taxon>
        <taxon>Alphaproteobacteria</taxon>
        <taxon>Rhodospirillales</taxon>
        <taxon>Magnetovibrionaceae</taxon>
        <taxon>Magnetovibrio</taxon>
    </lineage>
</organism>
<feature type="transmembrane region" description="Helical" evidence="1">
    <location>
        <begin position="246"/>
        <end position="262"/>
    </location>
</feature>
<reference evidence="3" key="1">
    <citation type="submission" date="2016-07" db="EMBL/GenBank/DDBJ databases">
        <authorList>
            <person name="Florea S."/>
            <person name="Webb J.S."/>
            <person name="Jaromczyk J."/>
            <person name="Schardl C.L."/>
        </authorList>
    </citation>
    <scope>NUCLEOTIDE SEQUENCE [LARGE SCALE GENOMIC DNA]</scope>
    <source>
        <strain evidence="3">MV-1</strain>
    </source>
</reference>
<comment type="caution">
    <text evidence="2">The sequence shown here is derived from an EMBL/GenBank/DDBJ whole genome shotgun (WGS) entry which is preliminary data.</text>
</comment>
<evidence type="ECO:0000313" key="3">
    <source>
        <dbReference type="Proteomes" id="UP000095347"/>
    </source>
</evidence>
<dbReference type="OrthoDB" id="1675191at2"/>
<keyword evidence="1" id="KW-1133">Transmembrane helix</keyword>
<feature type="transmembrane region" description="Helical" evidence="1">
    <location>
        <begin position="138"/>
        <end position="161"/>
    </location>
</feature>
<protein>
    <recommendedName>
        <fullName evidence="4">DUF2157 domain-containing protein</fullName>
    </recommendedName>
</protein>